<gene>
    <name evidence="3" type="ORF">YH65_04830</name>
</gene>
<dbReference type="RefSeq" id="WP_046550872.1">
    <property type="nucleotide sequence ID" value="NZ_CP011308.1"/>
</dbReference>
<proteinExistence type="predicted"/>
<dbReference type="EMBL" id="CP011308">
    <property type="protein sequence ID" value="AKF24783.1"/>
    <property type="molecule type" value="Genomic_DNA"/>
</dbReference>
<dbReference type="KEGG" id="slh:YH65_04830"/>
<dbReference type="PANTHER" id="PTHR34580:SF1">
    <property type="entry name" value="PROTEIN PAFC"/>
    <property type="match status" value="1"/>
</dbReference>
<dbReference type="PANTHER" id="PTHR34580">
    <property type="match status" value="1"/>
</dbReference>
<evidence type="ECO:0000259" key="2">
    <source>
        <dbReference type="Pfam" id="PF25583"/>
    </source>
</evidence>
<feature type="domain" description="WCX" evidence="2">
    <location>
        <begin position="214"/>
        <end position="291"/>
    </location>
</feature>
<dbReference type="InterPro" id="IPR026881">
    <property type="entry name" value="WYL_dom"/>
</dbReference>
<dbReference type="Pfam" id="PF13280">
    <property type="entry name" value="WYL"/>
    <property type="match status" value="1"/>
</dbReference>
<reference evidence="3 4" key="1">
    <citation type="submission" date="2015-04" db="EMBL/GenBank/DDBJ databases">
        <title>Complete genome sequence of Sulfurovum lithotrophicum ATCC BAA-797T.</title>
        <authorList>
            <person name="Ahn J."/>
            <person name="Park G."/>
            <person name="Jeon W."/>
            <person name="Jang Y."/>
            <person name="Jang M."/>
            <person name="Lee H."/>
            <person name="Lee H."/>
        </authorList>
    </citation>
    <scope>NUCLEOTIDE SEQUENCE [LARGE SCALE GENOMIC DNA]</scope>
    <source>
        <strain evidence="4">ATCC BAA-797 / 42BKT</strain>
    </source>
</reference>
<protein>
    <recommendedName>
        <fullName evidence="5">WYL domain-containing protein</fullName>
    </recommendedName>
</protein>
<dbReference type="InterPro" id="IPR057727">
    <property type="entry name" value="WCX_dom"/>
</dbReference>
<dbReference type="OrthoDB" id="6521217at2"/>
<organism evidence="3 4">
    <name type="scientific">Sulfurovum lithotrophicum</name>
    <dbReference type="NCBI Taxonomy" id="206403"/>
    <lineage>
        <taxon>Bacteria</taxon>
        <taxon>Pseudomonadati</taxon>
        <taxon>Campylobacterota</taxon>
        <taxon>Epsilonproteobacteria</taxon>
        <taxon>Campylobacterales</taxon>
        <taxon>Sulfurovaceae</taxon>
        <taxon>Sulfurovum</taxon>
    </lineage>
</organism>
<dbReference type="PROSITE" id="PS52050">
    <property type="entry name" value="WYL"/>
    <property type="match status" value="1"/>
</dbReference>
<reference evidence="4" key="2">
    <citation type="journal article" date="2017" name="Stand. Genomic Sci.">
        <title>Complete genome sequence of the sulfur-oxidizing chemolithoautotrophic Sulfurovum lithotrophicum 42BKTT.</title>
        <authorList>
            <person name="Jeon W."/>
            <person name="Priscilla L."/>
            <person name="Park G."/>
            <person name="Lee H."/>
            <person name="Lee N."/>
            <person name="Lee D."/>
            <person name="Kwon H."/>
            <person name="Ahn I."/>
            <person name="Lee C."/>
            <person name="Lee H."/>
            <person name="Ahn J."/>
        </authorList>
    </citation>
    <scope>NUCLEOTIDE SEQUENCE [LARGE SCALE GENOMIC DNA]</scope>
    <source>
        <strain evidence="4">ATCC BAA-797 / 42BKT</strain>
    </source>
</reference>
<sequence length="300" mass="34425">MSHKKHPQPVKRIVDIVRRLYAFERLRASEISKEYEVSTKTIGRDMKKISEIIPLLSGRGVYHVDTEKMLHLSRLPSAMLHSFASNAGMSIECLGGSTSAIPVISFAIAYDGIPKQIAEQIIQSMEKECKCRFDYTNNRGISSLRTVSPIKLYTAKGKWYLLAKDDTSKEVRPFDFLKIRQFEILPGVPNDLTRSEIEEVNERASIWASAGQKPFEVRLHVSAYAKRYLMEVPLHKSQTLESPHTDGTATFTYQITHNMELLPEIKNWIPHIQVIEPKEFRDVLKKDVEKYLAEMDNMDI</sequence>
<dbReference type="Proteomes" id="UP000034444">
    <property type="component" value="Chromosome"/>
</dbReference>
<keyword evidence="4" id="KW-1185">Reference proteome</keyword>
<evidence type="ECO:0008006" key="5">
    <source>
        <dbReference type="Google" id="ProtNLM"/>
    </source>
</evidence>
<dbReference type="InterPro" id="IPR051534">
    <property type="entry name" value="CBASS_pafABC_assoc_protein"/>
</dbReference>
<name>A0A7U4M0U9_9BACT</name>
<dbReference type="Pfam" id="PF25583">
    <property type="entry name" value="WCX"/>
    <property type="match status" value="1"/>
</dbReference>
<dbReference type="AlphaFoldDB" id="A0A7U4M0U9"/>
<evidence type="ECO:0000313" key="3">
    <source>
        <dbReference type="EMBL" id="AKF24783.1"/>
    </source>
</evidence>
<evidence type="ECO:0000259" key="1">
    <source>
        <dbReference type="Pfam" id="PF13280"/>
    </source>
</evidence>
<feature type="domain" description="WYL" evidence="1">
    <location>
        <begin position="118"/>
        <end position="183"/>
    </location>
</feature>
<evidence type="ECO:0000313" key="4">
    <source>
        <dbReference type="Proteomes" id="UP000034444"/>
    </source>
</evidence>
<accession>A0A7U4M0U9</accession>